<dbReference type="AlphaFoldDB" id="A0A1H7JQU7"/>
<dbReference type="Proteomes" id="UP000199256">
    <property type="component" value="Unassembled WGS sequence"/>
</dbReference>
<dbReference type="GO" id="GO:0009307">
    <property type="term" value="P:DNA restriction-modification system"/>
    <property type="evidence" value="ECO:0007669"/>
    <property type="project" value="UniProtKB-KW"/>
</dbReference>
<sequence length="419" mass="46654">MGMKGESTAVRDASARYAPQVDIPAVQEGYKQTEVGVIPEEWELVTVGDLATVRDGTHQTPKYVPIGIPFYSVEHVTSRNFSNTKFIAEEEHKHLTRSFKIERGDVLMTRIGSIGECVLVDWDVEASFYVSLALLKISGADAAYVVAYSESSAFKKEVDLQSLPSATPKKINLGPISHIRLALPKSQEEQRAIATALSDVDALLEALDRLIAKKRDIKQATMQQLLTGQTRLPGFEGAWEVKQFDEVLVRLNAKSNQIQTNDYRHTGMYPVVDQGKEPVVGFSDRANQIFHCPKGGVIVFGDHTCIVKFVDFDFLVGADGTQIIKGKPGQITLFYAYQLEYRGVDPTGYNRHFKSLREKEFSAPDEREQAAILSDMDAELEALQQRRAKTTALKQAMMQELLTGRTRLVEPAARERAAS</sequence>
<keyword evidence="2" id="KW-0680">Restriction system</keyword>
<dbReference type="CDD" id="cd17246">
    <property type="entry name" value="RMtype1_S_SonII-TRD2-CR2_like"/>
    <property type="match status" value="1"/>
</dbReference>
<dbReference type="OrthoDB" id="9798929at2"/>
<name>A0A1H7JQU7_9GAMM</name>
<dbReference type="InterPro" id="IPR044946">
    <property type="entry name" value="Restrct_endonuc_typeI_TRD_sf"/>
</dbReference>
<comment type="similarity">
    <text evidence="1">Belongs to the type-I restriction system S methylase family.</text>
</comment>
<evidence type="ECO:0000256" key="4">
    <source>
        <dbReference type="SAM" id="Coils"/>
    </source>
</evidence>
<evidence type="ECO:0000313" key="7">
    <source>
        <dbReference type="Proteomes" id="UP000199256"/>
    </source>
</evidence>
<dbReference type="SUPFAM" id="SSF116734">
    <property type="entry name" value="DNA methylase specificity domain"/>
    <property type="match status" value="2"/>
</dbReference>
<keyword evidence="4" id="KW-0175">Coiled coil</keyword>
<evidence type="ECO:0000256" key="2">
    <source>
        <dbReference type="ARBA" id="ARBA00022747"/>
    </source>
</evidence>
<reference evidence="7" key="1">
    <citation type="submission" date="2016-10" db="EMBL/GenBank/DDBJ databases">
        <authorList>
            <person name="Varghese N."/>
            <person name="Submissions S."/>
        </authorList>
    </citation>
    <scope>NUCLEOTIDE SEQUENCE [LARGE SCALE GENOMIC DNA]</scope>
    <source>
        <strain evidence="7">DSM 241</strain>
    </source>
</reference>
<keyword evidence="7" id="KW-1185">Reference proteome</keyword>
<dbReference type="STRING" id="1396821.SAMN05444515_1053"/>
<dbReference type="EMBL" id="FOAA01000005">
    <property type="protein sequence ID" value="SEK76973.1"/>
    <property type="molecule type" value="Genomic_DNA"/>
</dbReference>
<evidence type="ECO:0000259" key="5">
    <source>
        <dbReference type="Pfam" id="PF01420"/>
    </source>
</evidence>
<proteinExistence type="inferred from homology"/>
<feature type="domain" description="Type I restriction modification DNA specificity" evidence="5">
    <location>
        <begin position="39"/>
        <end position="205"/>
    </location>
</feature>
<protein>
    <submittedName>
        <fullName evidence="6">Type I restriction enzyme, S subunit</fullName>
    </submittedName>
</protein>
<accession>A0A1H7JQU7</accession>
<dbReference type="PANTHER" id="PTHR30408">
    <property type="entry name" value="TYPE-1 RESTRICTION ENZYME ECOKI SPECIFICITY PROTEIN"/>
    <property type="match status" value="1"/>
</dbReference>
<dbReference type="GO" id="GO:0003677">
    <property type="term" value="F:DNA binding"/>
    <property type="evidence" value="ECO:0007669"/>
    <property type="project" value="UniProtKB-KW"/>
</dbReference>
<evidence type="ECO:0000256" key="1">
    <source>
        <dbReference type="ARBA" id="ARBA00010923"/>
    </source>
</evidence>
<evidence type="ECO:0000256" key="3">
    <source>
        <dbReference type="ARBA" id="ARBA00023125"/>
    </source>
</evidence>
<gene>
    <name evidence="6" type="ORF">SAMN05444515_1053</name>
</gene>
<dbReference type="InterPro" id="IPR000055">
    <property type="entry name" value="Restrct_endonuc_typeI_TRD"/>
</dbReference>
<dbReference type="PANTHER" id="PTHR30408:SF12">
    <property type="entry name" value="TYPE I RESTRICTION ENZYME MJAVIII SPECIFICITY SUBUNIT"/>
    <property type="match status" value="1"/>
</dbReference>
<dbReference type="Pfam" id="PF01420">
    <property type="entry name" value="Methylase_S"/>
    <property type="match status" value="1"/>
</dbReference>
<keyword evidence="3" id="KW-0238">DNA-binding</keyword>
<evidence type="ECO:0000313" key="6">
    <source>
        <dbReference type="EMBL" id="SEK76973.1"/>
    </source>
</evidence>
<organism evidence="6 7">
    <name type="scientific">Ectothiorhodospira marina</name>
    <dbReference type="NCBI Taxonomy" id="1396821"/>
    <lineage>
        <taxon>Bacteria</taxon>
        <taxon>Pseudomonadati</taxon>
        <taxon>Pseudomonadota</taxon>
        <taxon>Gammaproteobacteria</taxon>
        <taxon>Chromatiales</taxon>
        <taxon>Ectothiorhodospiraceae</taxon>
        <taxon>Ectothiorhodospira</taxon>
    </lineage>
</organism>
<feature type="coiled-coil region" evidence="4">
    <location>
        <begin position="373"/>
        <end position="400"/>
    </location>
</feature>
<dbReference type="Gene3D" id="1.10.287.1120">
    <property type="entry name" value="Bipartite methylase S protein"/>
    <property type="match status" value="1"/>
</dbReference>
<dbReference type="Gene3D" id="3.90.220.20">
    <property type="entry name" value="DNA methylase specificity domains"/>
    <property type="match status" value="2"/>
</dbReference>
<dbReference type="InterPro" id="IPR052021">
    <property type="entry name" value="Type-I_RS_S_subunit"/>
</dbReference>